<dbReference type="PANTHER" id="PTHR37811:SF2">
    <property type="entry name" value="ABM DOMAIN-CONTAINING PROTEIN"/>
    <property type="match status" value="1"/>
</dbReference>
<dbReference type="GO" id="GO:0004497">
    <property type="term" value="F:monooxygenase activity"/>
    <property type="evidence" value="ECO:0007669"/>
    <property type="project" value="UniProtKB-KW"/>
</dbReference>
<accession>A0A3M6HNF3</accession>
<dbReference type="SUPFAM" id="SSF54909">
    <property type="entry name" value="Dimeric alpha+beta barrel"/>
    <property type="match status" value="1"/>
</dbReference>
<dbReference type="InterPro" id="IPR011008">
    <property type="entry name" value="Dimeric_a/b-barrel"/>
</dbReference>
<dbReference type="EMBL" id="RBVA01000270">
    <property type="protein sequence ID" value="RMW06431.1"/>
    <property type="molecule type" value="Genomic_DNA"/>
</dbReference>
<dbReference type="Proteomes" id="UP000271531">
    <property type="component" value="Unassembled WGS sequence"/>
</dbReference>
<organism evidence="1 2">
    <name type="scientific">Pseudomonas amygdali pv. tabaci</name>
    <name type="common">Pseudomonas syringae pv. tabaci</name>
    <dbReference type="NCBI Taxonomy" id="322"/>
    <lineage>
        <taxon>Bacteria</taxon>
        <taxon>Pseudomonadati</taxon>
        <taxon>Pseudomonadota</taxon>
        <taxon>Gammaproteobacteria</taxon>
        <taxon>Pseudomonadales</taxon>
        <taxon>Pseudomonadaceae</taxon>
        <taxon>Pseudomonas</taxon>
        <taxon>Pseudomonas amygdali</taxon>
    </lineage>
</organism>
<comment type="caution">
    <text evidence="1">The sequence shown here is derived from an EMBL/GenBank/DDBJ whole genome shotgun (WGS) entry which is preliminary data.</text>
</comment>
<protein>
    <submittedName>
        <fullName evidence="1">Antibiotic biosynthesis monooxygenase protein</fullName>
    </submittedName>
</protein>
<dbReference type="Gene3D" id="3.30.70.100">
    <property type="match status" value="1"/>
</dbReference>
<evidence type="ECO:0000313" key="1">
    <source>
        <dbReference type="EMBL" id="RMW06431.1"/>
    </source>
</evidence>
<evidence type="ECO:0000313" key="2">
    <source>
        <dbReference type="Proteomes" id="UP000271531"/>
    </source>
</evidence>
<dbReference type="InterPro" id="IPR052936">
    <property type="entry name" value="Jasmonate_Hydroxylase-like"/>
</dbReference>
<reference evidence="1 2" key="1">
    <citation type="submission" date="2018-08" db="EMBL/GenBank/DDBJ databases">
        <title>Recombination of ecologically and evolutionarily significant loci maintains genetic cohesion in the Pseudomonas syringae species complex.</title>
        <authorList>
            <person name="Dillon M."/>
            <person name="Thakur S."/>
            <person name="Almeida R.N.D."/>
            <person name="Weir B.S."/>
            <person name="Guttman D.S."/>
        </authorList>
    </citation>
    <scope>NUCLEOTIDE SEQUENCE [LARGE SCALE GENOMIC DNA]</scope>
    <source>
        <strain evidence="1 2">ICMP 4525</strain>
    </source>
</reference>
<dbReference type="PANTHER" id="PTHR37811">
    <property type="entry name" value="BLL5343 PROTEIN"/>
    <property type="match status" value="1"/>
</dbReference>
<gene>
    <name evidence="1" type="ORF">ALP03_03046</name>
</gene>
<keyword evidence="1" id="KW-0503">Monooxygenase</keyword>
<sequence length="49" mass="5940">MSYWSDETAILGWKQHAEHTEVREQGRARWYQAFTTRICKVERDYSFNG</sequence>
<name>A0A3M6HNF3_PSEAJ</name>
<dbReference type="AlphaFoldDB" id="A0A3M6HNF3"/>
<keyword evidence="1" id="KW-0560">Oxidoreductase</keyword>
<proteinExistence type="predicted"/>